<evidence type="ECO:0008006" key="3">
    <source>
        <dbReference type="Google" id="ProtNLM"/>
    </source>
</evidence>
<dbReference type="EMBL" id="FNRY01000001">
    <property type="protein sequence ID" value="SEB48493.1"/>
    <property type="molecule type" value="Genomic_DNA"/>
</dbReference>
<dbReference type="AlphaFoldDB" id="A0A1H4JQF3"/>
<proteinExistence type="predicted"/>
<organism evidence="1 2">
    <name type="scientific">Paramicrobacterium humi</name>
    <dbReference type="NCBI Taxonomy" id="640635"/>
    <lineage>
        <taxon>Bacteria</taxon>
        <taxon>Bacillati</taxon>
        <taxon>Actinomycetota</taxon>
        <taxon>Actinomycetes</taxon>
        <taxon>Micrococcales</taxon>
        <taxon>Microbacteriaceae</taxon>
        <taxon>Paramicrobacterium</taxon>
    </lineage>
</organism>
<accession>A0A1H4JQF3</accession>
<evidence type="ECO:0000313" key="2">
    <source>
        <dbReference type="Proteomes" id="UP000199183"/>
    </source>
</evidence>
<keyword evidence="2" id="KW-1185">Reference proteome</keyword>
<name>A0A1H4JQF3_9MICO</name>
<dbReference type="STRING" id="640635.SAMN04489806_0813"/>
<protein>
    <recommendedName>
        <fullName evidence="3">DUF3375 domain-containing protein</fullName>
    </recommendedName>
</protein>
<sequence length="497" mass="57237">MPVGERPDSESASGVSSTLSAVNIDDITSLRDQHPAWRLLRANNAPLVLSFLGQFFVEENHGASSASQLVDAFDEHLYAIHAHNPELYTREPLEYLDEWAEAERGWLRKFYPVDSDEVHYDATSAVEKAYRWVQDLQSRSFVGTESRLHTLIEILRQIVHGSETDPETRIAELERRRAEIDEQIEMVRSNRWDPLEESAVRDRYQLFSSTARDLLSDFREVEENFRKLDRTAREKIAGWDGSKGELLTELVTGRTDIATSDQGRSFQAFYDFLLSEHRQSELADLIFAVQRMPVVDVDRRLRFIHHDWADAAERTQQTVRNLSEQLRRFLEDQVWLENRRVLDIVRTVEQRAIQVRNTPPDAELGLVIDEPGLPISLPFERPLYEPQPETRVDSMIEPETEEPVEYDALLGQRFVDATRLAENIRALIPRRSTAELTDIINFYPIEEGVAEILGYLALSNDDIRIDLHDGEETIISYTDIAGTPKRATLPRTTVTRL</sequence>
<gene>
    <name evidence="1" type="ORF">SAMN04489806_0813</name>
</gene>
<evidence type="ECO:0000313" key="1">
    <source>
        <dbReference type="EMBL" id="SEB48493.1"/>
    </source>
</evidence>
<dbReference type="Pfam" id="PF11855">
    <property type="entry name" value="DUF3375"/>
    <property type="match status" value="1"/>
</dbReference>
<reference evidence="1 2" key="1">
    <citation type="submission" date="2016-10" db="EMBL/GenBank/DDBJ databases">
        <authorList>
            <person name="de Groot N.N."/>
        </authorList>
    </citation>
    <scope>NUCLEOTIDE SEQUENCE [LARGE SCALE GENOMIC DNA]</scope>
    <source>
        <strain evidence="1 2">DSM 21799</strain>
    </source>
</reference>
<dbReference type="Proteomes" id="UP000199183">
    <property type="component" value="Unassembled WGS sequence"/>
</dbReference>
<dbReference type="InterPro" id="IPR021804">
    <property type="entry name" value="DUF3375"/>
</dbReference>